<evidence type="ECO:0000313" key="6">
    <source>
        <dbReference type="EMBL" id="TDL90863.1"/>
    </source>
</evidence>
<keyword evidence="3" id="KW-0238">DNA-binding</keyword>
<dbReference type="GO" id="GO:0003700">
    <property type="term" value="F:DNA-binding transcription factor activity"/>
    <property type="evidence" value="ECO:0007669"/>
    <property type="project" value="InterPro"/>
</dbReference>
<dbReference type="Gene3D" id="1.10.10.10">
    <property type="entry name" value="Winged helix-like DNA-binding domain superfamily/Winged helix DNA-binding domain"/>
    <property type="match status" value="1"/>
</dbReference>
<keyword evidence="4" id="KW-0804">Transcription</keyword>
<dbReference type="OrthoDB" id="9803030at2"/>
<dbReference type="PRINTS" id="PR00039">
    <property type="entry name" value="HTHLYSR"/>
</dbReference>
<dbReference type="InterPro" id="IPR000847">
    <property type="entry name" value="LysR_HTH_N"/>
</dbReference>
<dbReference type="Proteomes" id="UP000294562">
    <property type="component" value="Unassembled WGS sequence"/>
</dbReference>
<dbReference type="PANTHER" id="PTHR30126:SF22">
    <property type="entry name" value="HTH-TYPE TRANSCRIPTIONAL REGULATOR YHAJ-RELATED"/>
    <property type="match status" value="1"/>
</dbReference>
<dbReference type="InterPro" id="IPR005119">
    <property type="entry name" value="LysR_subst-bd"/>
</dbReference>
<dbReference type="SUPFAM" id="SSF53850">
    <property type="entry name" value="Periplasmic binding protein-like II"/>
    <property type="match status" value="1"/>
</dbReference>
<evidence type="ECO:0000256" key="2">
    <source>
        <dbReference type="ARBA" id="ARBA00023015"/>
    </source>
</evidence>
<dbReference type="Pfam" id="PF03466">
    <property type="entry name" value="LysR_substrate"/>
    <property type="match status" value="1"/>
</dbReference>
<organism evidence="6 7">
    <name type="scientific">Meridianimarinicoccus aquatilis</name>
    <dbReference type="NCBI Taxonomy" id="2552766"/>
    <lineage>
        <taxon>Bacteria</taxon>
        <taxon>Pseudomonadati</taxon>
        <taxon>Pseudomonadota</taxon>
        <taxon>Alphaproteobacteria</taxon>
        <taxon>Rhodobacterales</taxon>
        <taxon>Paracoccaceae</taxon>
        <taxon>Meridianimarinicoccus</taxon>
    </lineage>
</organism>
<protein>
    <submittedName>
        <fullName evidence="6">LysR family transcriptional regulator</fullName>
    </submittedName>
</protein>
<evidence type="ECO:0000256" key="4">
    <source>
        <dbReference type="ARBA" id="ARBA00023163"/>
    </source>
</evidence>
<keyword evidence="2" id="KW-0805">Transcription regulation</keyword>
<proteinExistence type="inferred from homology"/>
<feature type="domain" description="HTH lysR-type" evidence="5">
    <location>
        <begin position="6"/>
        <end position="63"/>
    </location>
</feature>
<comment type="similarity">
    <text evidence="1">Belongs to the LysR transcriptional regulatory family.</text>
</comment>
<dbReference type="PANTHER" id="PTHR30126">
    <property type="entry name" value="HTH-TYPE TRANSCRIPTIONAL REGULATOR"/>
    <property type="match status" value="1"/>
</dbReference>
<dbReference type="InterPro" id="IPR036388">
    <property type="entry name" value="WH-like_DNA-bd_sf"/>
</dbReference>
<dbReference type="PROSITE" id="PS50931">
    <property type="entry name" value="HTH_LYSR"/>
    <property type="match status" value="1"/>
</dbReference>
<reference evidence="6 7" key="1">
    <citation type="submission" date="2019-03" db="EMBL/GenBank/DDBJ databases">
        <title>Rhodobacteraceae bacterium SM1902, a new member of the family Rhodobacteraceae isolated from Yantai.</title>
        <authorList>
            <person name="Sun Y."/>
        </authorList>
    </citation>
    <scope>NUCLEOTIDE SEQUENCE [LARGE SCALE GENOMIC DNA]</scope>
    <source>
        <strain evidence="6 7">SM1902</strain>
    </source>
</reference>
<gene>
    <name evidence="6" type="ORF">E2L05_03650</name>
</gene>
<dbReference type="SUPFAM" id="SSF46785">
    <property type="entry name" value="Winged helix' DNA-binding domain"/>
    <property type="match status" value="1"/>
</dbReference>
<dbReference type="FunFam" id="1.10.10.10:FF:000001">
    <property type="entry name" value="LysR family transcriptional regulator"/>
    <property type="match status" value="1"/>
</dbReference>
<comment type="caution">
    <text evidence="6">The sequence shown here is derived from an EMBL/GenBank/DDBJ whole genome shotgun (WGS) entry which is preliminary data.</text>
</comment>
<evidence type="ECO:0000259" key="5">
    <source>
        <dbReference type="PROSITE" id="PS50931"/>
    </source>
</evidence>
<dbReference type="AlphaFoldDB" id="A0A4R6B5K5"/>
<evidence type="ECO:0000256" key="1">
    <source>
        <dbReference type="ARBA" id="ARBA00009437"/>
    </source>
</evidence>
<dbReference type="Gene3D" id="3.40.190.290">
    <property type="match status" value="1"/>
</dbReference>
<evidence type="ECO:0000256" key="3">
    <source>
        <dbReference type="ARBA" id="ARBA00023125"/>
    </source>
</evidence>
<dbReference type="GO" id="GO:0000976">
    <property type="term" value="F:transcription cis-regulatory region binding"/>
    <property type="evidence" value="ECO:0007669"/>
    <property type="project" value="TreeGrafter"/>
</dbReference>
<sequence length="302" mass="33878">MLWCLMKLDQLNVLRAVVETGSVKAAAERLNRTQPAISQTLKALEFQTGTELFDRSGYRLELTPVGKRVYLQSLRVLTEAEDLGQLIQHFEKGQEETITIAVDTSTNLNTLAPILCKLQTDFPETRLVLRPEVLSGAIEAVKTETAAIAISPMSSIMLEEEGFDYIPLGTSTLRNVTSPSLWAEMDNPKRLSDMRRFHQVIASDSGQAGGLFDREIGVQKGQRRWYVSDLHTKKHLLIAGLGWGRLPEHMIAEELKQGRLCEIDLPHTHLAFDVTIYAFRQSKPIVRAVAELLWSEFEAHAA</sequence>
<evidence type="ECO:0000313" key="7">
    <source>
        <dbReference type="Proteomes" id="UP000294562"/>
    </source>
</evidence>
<dbReference type="Pfam" id="PF00126">
    <property type="entry name" value="HTH_1"/>
    <property type="match status" value="1"/>
</dbReference>
<keyword evidence="7" id="KW-1185">Reference proteome</keyword>
<dbReference type="EMBL" id="SMZO01000005">
    <property type="protein sequence ID" value="TDL90863.1"/>
    <property type="molecule type" value="Genomic_DNA"/>
</dbReference>
<name>A0A4R6B5K5_9RHOB</name>
<accession>A0A4R6B5K5</accession>
<dbReference type="InterPro" id="IPR036390">
    <property type="entry name" value="WH_DNA-bd_sf"/>
</dbReference>